<feature type="transmembrane region" description="Helical" evidence="1">
    <location>
        <begin position="153"/>
        <end position="181"/>
    </location>
</feature>
<evidence type="ECO:0000256" key="1">
    <source>
        <dbReference type="SAM" id="Phobius"/>
    </source>
</evidence>
<feature type="transmembrane region" description="Helical" evidence="1">
    <location>
        <begin position="233"/>
        <end position="255"/>
    </location>
</feature>
<organism evidence="2 3">
    <name type="scientific">Oceanobacillus indicireducens</name>
    <dbReference type="NCBI Taxonomy" id="1004261"/>
    <lineage>
        <taxon>Bacteria</taxon>
        <taxon>Bacillati</taxon>
        <taxon>Bacillota</taxon>
        <taxon>Bacilli</taxon>
        <taxon>Bacillales</taxon>
        <taxon>Bacillaceae</taxon>
        <taxon>Oceanobacillus</taxon>
    </lineage>
</organism>
<keyword evidence="1" id="KW-0472">Membrane</keyword>
<reference evidence="2" key="1">
    <citation type="journal article" date="2014" name="Int. J. Syst. Evol. Microbiol.">
        <title>Complete genome sequence of Corynebacterium casei LMG S-19264T (=DSM 44701T), isolated from a smear-ripened cheese.</title>
        <authorList>
            <consortium name="US DOE Joint Genome Institute (JGI-PGF)"/>
            <person name="Walter F."/>
            <person name="Albersmeier A."/>
            <person name="Kalinowski J."/>
            <person name="Ruckert C."/>
        </authorList>
    </citation>
    <scope>NUCLEOTIDE SEQUENCE</scope>
    <source>
        <strain evidence="2">JCM 17251</strain>
    </source>
</reference>
<dbReference type="AlphaFoldDB" id="A0A917Y5L2"/>
<keyword evidence="3" id="KW-1185">Reference proteome</keyword>
<keyword evidence="1" id="KW-0812">Transmembrane</keyword>
<gene>
    <name evidence="2" type="primary">yhcI</name>
    <name evidence="2" type="ORF">GCM10007971_35610</name>
</gene>
<feature type="transmembrane region" description="Helical" evidence="1">
    <location>
        <begin position="109"/>
        <end position="132"/>
    </location>
</feature>
<dbReference type="EMBL" id="BMOS01000042">
    <property type="protein sequence ID" value="GGN66073.1"/>
    <property type="molecule type" value="Genomic_DNA"/>
</dbReference>
<dbReference type="RefSeq" id="WP_188859322.1">
    <property type="nucleotide sequence ID" value="NZ_BMOS01000042.1"/>
</dbReference>
<feature type="transmembrane region" description="Helical" evidence="1">
    <location>
        <begin position="21"/>
        <end position="39"/>
    </location>
</feature>
<name>A0A917Y5L2_9BACI</name>
<evidence type="ECO:0000313" key="3">
    <source>
        <dbReference type="Proteomes" id="UP000624041"/>
    </source>
</evidence>
<feature type="transmembrane region" description="Helical" evidence="1">
    <location>
        <begin position="201"/>
        <end position="226"/>
    </location>
</feature>
<protein>
    <recommendedName>
        <fullName evidence="4">ABC transporter permease</fullName>
    </recommendedName>
</protein>
<reference evidence="2" key="2">
    <citation type="submission" date="2020-09" db="EMBL/GenBank/DDBJ databases">
        <authorList>
            <person name="Sun Q."/>
            <person name="Ohkuma M."/>
        </authorList>
    </citation>
    <scope>NUCLEOTIDE SEQUENCE</scope>
    <source>
        <strain evidence="2">JCM 17251</strain>
    </source>
</reference>
<evidence type="ECO:0008006" key="4">
    <source>
        <dbReference type="Google" id="ProtNLM"/>
    </source>
</evidence>
<evidence type="ECO:0000313" key="2">
    <source>
        <dbReference type="EMBL" id="GGN66073.1"/>
    </source>
</evidence>
<dbReference type="PANTHER" id="PTHR37305">
    <property type="entry name" value="INTEGRAL MEMBRANE PROTEIN-RELATED"/>
    <property type="match status" value="1"/>
</dbReference>
<comment type="caution">
    <text evidence="2">The sequence shown here is derived from an EMBL/GenBank/DDBJ whole genome shotgun (WGS) entry which is preliminary data.</text>
</comment>
<dbReference type="Pfam" id="PF12679">
    <property type="entry name" value="ABC2_membrane_2"/>
    <property type="match status" value="1"/>
</dbReference>
<feature type="transmembrane region" description="Helical" evidence="1">
    <location>
        <begin position="286"/>
        <end position="308"/>
    </location>
</feature>
<dbReference type="PANTHER" id="PTHR37305:SF1">
    <property type="entry name" value="MEMBRANE PROTEIN"/>
    <property type="match status" value="1"/>
</dbReference>
<dbReference type="Proteomes" id="UP000624041">
    <property type="component" value="Unassembled WGS sequence"/>
</dbReference>
<dbReference type="GO" id="GO:0005886">
    <property type="term" value="C:plasma membrane"/>
    <property type="evidence" value="ECO:0007669"/>
    <property type="project" value="UniProtKB-SubCell"/>
</dbReference>
<sequence length="316" mass="36257">MTNFLNLIQNEVIKIYRLKSTWAMYVILALIIIGVGLLAKTYGDFMTYEEDTWRETLETENAEYMKDTEEFPDMESFNSTFIEINNYYLEHDIMPESYGAWQFVMENEMLLSLVSLFTIIVAAGILANEFRWGTIKLLLIRPISRTKILISKYSAVLIFSFITFLFVLLFSWIIGGIFIGFDGMNPHIVLEKGDGVEYVPVIGEIITDYGFSLVNLLMMATFAFMISSIFRNSALAIGLAIFLMLAGNQIVFFFIERDWAKYILFANTNLSQYFNGNTPMMEGMTLGFSVTVLVVYYIIFAAITWIFFAKRDVAGH</sequence>
<proteinExistence type="predicted"/>
<keyword evidence="1" id="KW-1133">Transmembrane helix</keyword>
<accession>A0A917Y5L2</accession>
<dbReference type="GO" id="GO:0140359">
    <property type="term" value="F:ABC-type transporter activity"/>
    <property type="evidence" value="ECO:0007669"/>
    <property type="project" value="InterPro"/>
</dbReference>